<dbReference type="GO" id="GO:0005634">
    <property type="term" value="C:nucleus"/>
    <property type="evidence" value="ECO:0007669"/>
    <property type="project" value="TreeGrafter"/>
</dbReference>
<dbReference type="Gene3D" id="3.30.40.10">
    <property type="entry name" value="Zinc/RING finger domain, C3HC4 (zinc finger)"/>
    <property type="match status" value="1"/>
</dbReference>
<feature type="region of interest" description="Disordered" evidence="6">
    <location>
        <begin position="747"/>
        <end position="769"/>
    </location>
</feature>
<dbReference type="InterPro" id="IPR028889">
    <property type="entry name" value="USP"/>
</dbReference>
<dbReference type="InterPro" id="IPR038765">
    <property type="entry name" value="Papain-like_cys_pep_sf"/>
</dbReference>
<feature type="region of interest" description="Disordered" evidence="6">
    <location>
        <begin position="423"/>
        <end position="659"/>
    </location>
</feature>
<dbReference type="GO" id="GO:0008270">
    <property type="term" value="F:zinc ion binding"/>
    <property type="evidence" value="ECO:0007669"/>
    <property type="project" value="UniProtKB-KW"/>
</dbReference>
<evidence type="ECO:0000256" key="6">
    <source>
        <dbReference type="SAM" id="MobiDB-lite"/>
    </source>
</evidence>
<dbReference type="PROSITE" id="PS00973">
    <property type="entry name" value="USP_2"/>
    <property type="match status" value="1"/>
</dbReference>
<dbReference type="GO" id="GO:0016579">
    <property type="term" value="P:protein deubiquitination"/>
    <property type="evidence" value="ECO:0007669"/>
    <property type="project" value="InterPro"/>
</dbReference>
<keyword evidence="10" id="KW-1185">Reference proteome</keyword>
<dbReference type="Proteomes" id="UP000326759">
    <property type="component" value="Unassembled WGS sequence"/>
</dbReference>
<dbReference type="InterPro" id="IPR013083">
    <property type="entry name" value="Znf_RING/FYVE/PHD"/>
</dbReference>
<dbReference type="SUPFAM" id="SSF57850">
    <property type="entry name" value="RING/U-box"/>
    <property type="match status" value="1"/>
</dbReference>
<feature type="compositionally biased region" description="Basic residues" evidence="6">
    <location>
        <begin position="569"/>
        <end position="586"/>
    </location>
</feature>
<dbReference type="OrthoDB" id="2020758at2759"/>
<feature type="compositionally biased region" description="Basic and acidic residues" evidence="6">
    <location>
        <begin position="747"/>
        <end position="759"/>
    </location>
</feature>
<dbReference type="InterPro" id="IPR050164">
    <property type="entry name" value="Peptidase_C19"/>
</dbReference>
<feature type="compositionally biased region" description="Basic residues" evidence="6">
    <location>
        <begin position="434"/>
        <end position="453"/>
    </location>
</feature>
<feature type="compositionally biased region" description="Acidic residues" evidence="6">
    <location>
        <begin position="546"/>
        <end position="566"/>
    </location>
</feature>
<comment type="caution">
    <text evidence="9">The sequence shown here is derived from an EMBL/GenBank/DDBJ whole genome shotgun (WGS) entry which is preliminary data.</text>
</comment>
<comment type="similarity">
    <text evidence="1">Belongs to the peptidase C19 family.</text>
</comment>
<evidence type="ECO:0000256" key="2">
    <source>
        <dbReference type="ARBA" id="ARBA00022723"/>
    </source>
</evidence>
<feature type="compositionally biased region" description="Low complexity" evidence="6">
    <location>
        <begin position="423"/>
        <end position="433"/>
    </location>
</feature>
<evidence type="ECO:0000313" key="9">
    <source>
        <dbReference type="EMBL" id="KAB7503356.1"/>
    </source>
</evidence>
<name>A0A5N5T9S2_9CRUS</name>
<evidence type="ECO:0000313" key="10">
    <source>
        <dbReference type="Proteomes" id="UP000326759"/>
    </source>
</evidence>
<dbReference type="AlphaFoldDB" id="A0A5N5T9S2"/>
<keyword evidence="2" id="KW-0479">Metal-binding</keyword>
<dbReference type="SUPFAM" id="SSF54001">
    <property type="entry name" value="Cysteine proteinases"/>
    <property type="match status" value="1"/>
</dbReference>
<accession>A0A5N5T9S2</accession>
<evidence type="ECO:0000256" key="5">
    <source>
        <dbReference type="PROSITE-ProRule" id="PRU00502"/>
    </source>
</evidence>
<dbReference type="InterPro" id="IPR001607">
    <property type="entry name" value="Znf_UBP"/>
</dbReference>
<dbReference type="PANTHER" id="PTHR24006:SF781">
    <property type="entry name" value="LD34905P"/>
    <property type="match status" value="1"/>
</dbReference>
<feature type="compositionally biased region" description="Basic and acidic residues" evidence="6">
    <location>
        <begin position="478"/>
        <end position="545"/>
    </location>
</feature>
<organism evidence="9 10">
    <name type="scientific">Armadillidium nasatum</name>
    <dbReference type="NCBI Taxonomy" id="96803"/>
    <lineage>
        <taxon>Eukaryota</taxon>
        <taxon>Metazoa</taxon>
        <taxon>Ecdysozoa</taxon>
        <taxon>Arthropoda</taxon>
        <taxon>Crustacea</taxon>
        <taxon>Multicrustacea</taxon>
        <taxon>Malacostraca</taxon>
        <taxon>Eumalacostraca</taxon>
        <taxon>Peracarida</taxon>
        <taxon>Isopoda</taxon>
        <taxon>Oniscidea</taxon>
        <taxon>Crinocheta</taxon>
        <taxon>Armadillidiidae</taxon>
        <taxon>Armadillidium</taxon>
    </lineage>
</organism>
<dbReference type="PANTHER" id="PTHR24006">
    <property type="entry name" value="UBIQUITIN CARBOXYL-TERMINAL HYDROLASE"/>
    <property type="match status" value="1"/>
</dbReference>
<keyword evidence="4" id="KW-0862">Zinc</keyword>
<dbReference type="InterPro" id="IPR018200">
    <property type="entry name" value="USP_CS"/>
</dbReference>
<dbReference type="Pfam" id="PF00443">
    <property type="entry name" value="UCH"/>
    <property type="match status" value="1"/>
</dbReference>
<dbReference type="Pfam" id="PF02148">
    <property type="entry name" value="zf-UBP"/>
    <property type="match status" value="1"/>
</dbReference>
<protein>
    <submittedName>
        <fullName evidence="9">Ubiquitin carboxyl-terminal hydrolase 16</fullName>
    </submittedName>
</protein>
<evidence type="ECO:0000256" key="3">
    <source>
        <dbReference type="ARBA" id="ARBA00022771"/>
    </source>
</evidence>
<keyword evidence="9" id="KW-0378">Hydrolase</keyword>
<proteinExistence type="inferred from homology"/>
<feature type="domain" description="UBP-type" evidence="8">
    <location>
        <begin position="17"/>
        <end position="138"/>
    </location>
</feature>
<evidence type="ECO:0000256" key="4">
    <source>
        <dbReference type="ARBA" id="ARBA00022833"/>
    </source>
</evidence>
<reference evidence="9 10" key="1">
    <citation type="journal article" date="2019" name="PLoS Biol.">
        <title>Sex chromosomes control vertical transmission of feminizing Wolbachia symbionts in an isopod.</title>
        <authorList>
            <person name="Becking T."/>
            <person name="Chebbi M.A."/>
            <person name="Giraud I."/>
            <person name="Moumen B."/>
            <person name="Laverre T."/>
            <person name="Caubet Y."/>
            <person name="Peccoud J."/>
            <person name="Gilbert C."/>
            <person name="Cordaux R."/>
        </authorList>
    </citation>
    <scope>NUCLEOTIDE SEQUENCE [LARGE SCALE GENOMIC DNA]</scope>
    <source>
        <strain evidence="9">ANa2</strain>
        <tissue evidence="9">Whole body excluding digestive tract and cuticle</tissue>
    </source>
</reference>
<keyword evidence="3 5" id="KW-0863">Zinc-finger</keyword>
<evidence type="ECO:0000256" key="1">
    <source>
        <dbReference type="ARBA" id="ARBA00009085"/>
    </source>
</evidence>
<sequence>MFATLKRIQDKPTQKTKKCGHSNRSVNLNLVKRYLKQSVPIGECVHCTKAKPFSDVDNSSSPYKPVIWLCAFCGYQGCDRNSGGKHAFLHYKTPRSDPHSIVINTQFWTVWCYDCDSEIIDTSSKKLHEVVQYLKRQSELAPKRAPMSHLTVAKPSTNSRLYTRKTYDEISKSPRNLKQYQSNISHSLPKVKRRPIILHKYWIPKYLVVIEYLCQDYIPEDYKKLIEKKISGSNSEDEDSDLVELKPMDVFLPEGGPISLAFNVFLKEMQNNKKNGVVNPGHLFSQICKRSVQFQGYEQQDAHELLRCLLDAVRTEEILRAKKGILKAFALNEKTDPDSVNSRLRKIIKGYGKQATHTIIEQIFGGQLISTVFCEECHFSSQVFEPFLDLSLPVNEEKGKPKNCSSNEDDNVFDYFGNKSVSSSLNATNSSKYSVKKHRKEEKRRNRKNKGQRSRGSVNSSCAVILKEEKEEEEEEKAELKARRLTEKRRPEDEEEFRLKEEMERRNREERESRKTNGKKKGESPKFKKLMEARNALKKEERGSDFEEESDEEQEYDQDDDEEEDWMEKRKRKKLKMKRRRLRKKKKEEEEEEEEEEEVEEEEEEEEEEETEETESDVSSNVNSKNRKISRETSDADVEDNTDSEYVQNSFCHGTRHPSIVVEGSNADDPPESHDTPEVDNRYLKTSNSCDQLNYSSDCSERYFTAAGPDTMDELDEDSRSYWKSNLPGTIEETCLKVGDMRIRRNKSSSRESLLDSRKSCRHGSSENIHTYNSNERLNEDWAQHQKKSILKKLKQDWIARSLSTLAPSKNYIKSNASKQLLIVSPPAVLTLHLKRFHHVGYNLAKVNRHVQFPLVLDIAPFTSSISLGLNNMSKGQTQVLYGLYGIVEHSGRLNSGHYVAYVRSRPLDTNRSCKQMLNLKPWSQFEVNHLMTELANKSEIDKCHLNGGFRFQQQSFQPINVEGAEEEIKNGKWFFVSDTYVSQVNIDKVLKAQAI</sequence>
<feature type="compositionally biased region" description="Acidic residues" evidence="6">
    <location>
        <begin position="589"/>
        <end position="616"/>
    </location>
</feature>
<dbReference type="PROSITE" id="PS50235">
    <property type="entry name" value="USP_3"/>
    <property type="match status" value="1"/>
</dbReference>
<dbReference type="GO" id="GO:0004843">
    <property type="term" value="F:cysteine-type deubiquitinase activity"/>
    <property type="evidence" value="ECO:0007669"/>
    <property type="project" value="InterPro"/>
</dbReference>
<evidence type="ECO:0000259" key="8">
    <source>
        <dbReference type="PROSITE" id="PS50271"/>
    </source>
</evidence>
<dbReference type="EMBL" id="SEYY01005301">
    <property type="protein sequence ID" value="KAB7503356.1"/>
    <property type="molecule type" value="Genomic_DNA"/>
</dbReference>
<feature type="domain" description="USP" evidence="7">
    <location>
        <begin position="224"/>
        <end position="996"/>
    </location>
</feature>
<dbReference type="InterPro" id="IPR001394">
    <property type="entry name" value="Peptidase_C19_UCH"/>
</dbReference>
<dbReference type="Gene3D" id="3.90.70.10">
    <property type="entry name" value="Cysteine proteinases"/>
    <property type="match status" value="2"/>
</dbReference>
<dbReference type="GO" id="GO:0005829">
    <property type="term" value="C:cytosol"/>
    <property type="evidence" value="ECO:0007669"/>
    <property type="project" value="TreeGrafter"/>
</dbReference>
<gene>
    <name evidence="9" type="primary">USP16</name>
    <name evidence="9" type="ORF">Anas_02454</name>
</gene>
<evidence type="ECO:0000259" key="7">
    <source>
        <dbReference type="PROSITE" id="PS50235"/>
    </source>
</evidence>
<dbReference type="PROSITE" id="PS50271">
    <property type="entry name" value="ZF_UBP"/>
    <property type="match status" value="1"/>
</dbReference>